<feature type="transmembrane region" description="Helical" evidence="6">
    <location>
        <begin position="173"/>
        <end position="196"/>
    </location>
</feature>
<dbReference type="GO" id="GO:0005778">
    <property type="term" value="C:peroxisomal membrane"/>
    <property type="evidence" value="ECO:0007669"/>
    <property type="project" value="UniProtKB-SubCell"/>
</dbReference>
<comment type="caution">
    <text evidence="9">The sequence shown here is derived from an EMBL/GenBank/DDBJ whole genome shotgun (WGS) entry which is preliminary data.</text>
</comment>
<dbReference type="OrthoDB" id="5586090at2759"/>
<keyword evidence="5" id="KW-0576">Peroxisome</keyword>
<dbReference type="SMART" id="SM00694">
    <property type="entry name" value="DysFC"/>
    <property type="match status" value="1"/>
</dbReference>
<dbReference type="InterPro" id="IPR052646">
    <property type="entry name" value="Peroxisomal_PEX28-32"/>
</dbReference>
<dbReference type="InterPro" id="IPR010482">
    <property type="entry name" value="TECPR1-like_DysF"/>
</dbReference>
<keyword evidence="2 6" id="KW-0812">Transmembrane</keyword>
<organism evidence="9 10">
    <name type="scientific">Wickerhamomyces mucosus</name>
    <dbReference type="NCBI Taxonomy" id="1378264"/>
    <lineage>
        <taxon>Eukaryota</taxon>
        <taxon>Fungi</taxon>
        <taxon>Dikarya</taxon>
        <taxon>Ascomycota</taxon>
        <taxon>Saccharomycotina</taxon>
        <taxon>Saccharomycetes</taxon>
        <taxon>Phaffomycetales</taxon>
        <taxon>Wickerhamomycetaceae</taxon>
        <taxon>Wickerhamomyces</taxon>
    </lineage>
</organism>
<sequence>MSLNDTITAKFSLSAAEIKRSDTLLTQTNPIVSSILLKSYPLIIITNEFLEFFVWLSRDSTLNVLYLSVLYLSIYFSDTWLVYVCFPTLIVSIYCSINFYVNSVYVDVNNNENPTLKDILDHLENFITRFSLLLRPVCTHSSFTLNKIIRLIIVLSPLHIVLLRYFISPKNYLLTFVVIITNFNSIWLQSTIKLLWRSLLIRRLSNILGFHSSNSKANYKILNGINTGGKIIQFQIFEHQRRWIGIGWGNQLLPYERSHFTNEALQKTDGPAHFKFPFNFNQWKWLEENWNVDPLFNKSKDINGWVYYDNYWQHPLYTDSISSYTRTRKWSRKAVLVVKQYEETTS</sequence>
<feature type="transmembrane region" description="Helical" evidence="6">
    <location>
        <begin position="148"/>
        <end position="167"/>
    </location>
</feature>
<evidence type="ECO:0000256" key="5">
    <source>
        <dbReference type="ARBA" id="ARBA00023140"/>
    </source>
</evidence>
<dbReference type="Proteomes" id="UP000769528">
    <property type="component" value="Unassembled WGS sequence"/>
</dbReference>
<dbReference type="GO" id="GO:0007031">
    <property type="term" value="P:peroxisome organization"/>
    <property type="evidence" value="ECO:0007669"/>
    <property type="project" value="UniProtKB-ARBA"/>
</dbReference>
<dbReference type="AlphaFoldDB" id="A0A9P8Q125"/>
<dbReference type="SMART" id="SM00693">
    <property type="entry name" value="DysFN"/>
    <property type="match status" value="1"/>
</dbReference>
<dbReference type="PANTHER" id="PTHR31679">
    <property type="entry name" value="PEROXISOMAL MEMBRANE PROTEIN PEX30-RELATED"/>
    <property type="match status" value="1"/>
</dbReference>
<evidence type="ECO:0000313" key="9">
    <source>
        <dbReference type="EMBL" id="KAH3680889.1"/>
    </source>
</evidence>
<reference evidence="9" key="1">
    <citation type="journal article" date="2021" name="Open Biol.">
        <title>Shared evolutionary footprints suggest mitochondrial oxidative damage underlies multiple complex I losses in fungi.</title>
        <authorList>
            <person name="Schikora-Tamarit M.A."/>
            <person name="Marcet-Houben M."/>
            <person name="Nosek J."/>
            <person name="Gabaldon T."/>
        </authorList>
    </citation>
    <scope>NUCLEOTIDE SEQUENCE</scope>
    <source>
        <strain evidence="9">CBS6341</strain>
    </source>
</reference>
<keyword evidence="4 6" id="KW-0472">Membrane</keyword>
<evidence type="ECO:0000256" key="1">
    <source>
        <dbReference type="ARBA" id="ARBA00004585"/>
    </source>
</evidence>
<evidence type="ECO:0000256" key="3">
    <source>
        <dbReference type="ARBA" id="ARBA00022989"/>
    </source>
</evidence>
<keyword evidence="10" id="KW-1185">Reference proteome</keyword>
<feature type="domain" description="Peroxin/Ferlin" evidence="7">
    <location>
        <begin position="229"/>
        <end position="293"/>
    </location>
</feature>
<evidence type="ECO:0000313" key="10">
    <source>
        <dbReference type="Proteomes" id="UP000769528"/>
    </source>
</evidence>
<reference evidence="9" key="2">
    <citation type="submission" date="2021-01" db="EMBL/GenBank/DDBJ databases">
        <authorList>
            <person name="Schikora-Tamarit M.A."/>
        </authorList>
    </citation>
    <scope>NUCLEOTIDE SEQUENCE</scope>
    <source>
        <strain evidence="9">CBS6341</strain>
    </source>
</reference>
<name>A0A9P8Q125_9ASCO</name>
<proteinExistence type="predicted"/>
<feature type="transmembrane region" description="Helical" evidence="6">
    <location>
        <begin position="80"/>
        <end position="101"/>
    </location>
</feature>
<accession>A0A9P8Q125</accession>
<feature type="domain" description="Peroxin/Ferlin" evidence="8">
    <location>
        <begin position="304"/>
        <end position="337"/>
    </location>
</feature>
<evidence type="ECO:0000256" key="6">
    <source>
        <dbReference type="SAM" id="Phobius"/>
    </source>
</evidence>
<dbReference type="InterPro" id="IPR006614">
    <property type="entry name" value="Peroxin/Ferlin"/>
</dbReference>
<evidence type="ECO:0000259" key="7">
    <source>
        <dbReference type="SMART" id="SM00693"/>
    </source>
</evidence>
<dbReference type="Pfam" id="PF06398">
    <property type="entry name" value="Pex24p"/>
    <property type="match status" value="1"/>
</dbReference>
<dbReference type="EMBL" id="JAEUBF010000026">
    <property type="protein sequence ID" value="KAH3680889.1"/>
    <property type="molecule type" value="Genomic_DNA"/>
</dbReference>
<gene>
    <name evidence="9" type="ORF">WICMUC_000032</name>
</gene>
<protein>
    <recommendedName>
        <fullName evidence="7 8">Peroxin/Ferlin domain-containing protein</fullName>
    </recommendedName>
</protein>
<keyword evidence="3 6" id="KW-1133">Transmembrane helix</keyword>
<evidence type="ECO:0000256" key="4">
    <source>
        <dbReference type="ARBA" id="ARBA00023136"/>
    </source>
</evidence>
<evidence type="ECO:0000259" key="8">
    <source>
        <dbReference type="SMART" id="SM00694"/>
    </source>
</evidence>
<comment type="subcellular location">
    <subcellularLocation>
        <location evidence="1">Peroxisome membrane</location>
        <topology evidence="1">Multi-pass membrane protein</topology>
    </subcellularLocation>
</comment>
<evidence type="ECO:0000256" key="2">
    <source>
        <dbReference type="ARBA" id="ARBA00022692"/>
    </source>
</evidence>
<dbReference type="PANTHER" id="PTHR31679:SF2">
    <property type="entry name" value="PEROXISOMAL MEMBRANE PROTEIN PEX30-RELATED"/>
    <property type="match status" value="1"/>
</dbReference>